<comment type="caution">
    <text evidence="2">The sequence shown here is derived from an EMBL/GenBank/DDBJ whole genome shotgun (WGS) entry which is preliminary data.</text>
</comment>
<reference evidence="2" key="1">
    <citation type="submission" date="2022-06" db="EMBL/GenBank/DDBJ databases">
        <title>WGS of actinobacteria.</title>
        <authorList>
            <person name="Thawai C."/>
        </authorList>
    </citation>
    <scope>NUCLEOTIDE SEQUENCE</scope>
    <source>
        <strain evidence="2">AA8</strain>
    </source>
</reference>
<gene>
    <name evidence="2" type="ORF">NQU55_29205</name>
</gene>
<dbReference type="RefSeq" id="WP_168095697.1">
    <property type="nucleotide sequence ID" value="NZ_JAATER010000470.1"/>
</dbReference>
<evidence type="ECO:0000256" key="1">
    <source>
        <dbReference type="SAM" id="Phobius"/>
    </source>
</evidence>
<evidence type="ECO:0000313" key="3">
    <source>
        <dbReference type="Proteomes" id="UP001142374"/>
    </source>
</evidence>
<sequence>MTDPTDGDPPAELELTPPERAMWEAFRRGGTHDLRAPRPEWNDPRAPHAWGPERSVRARLVALLLLDGPPALPGRVCALKLNGVQITGQLDLSGGTVVPYVEMHNCRFEQEVLLPESHFTTLRLVACALPRLEAARLRTEGDLHLPRCAVRRGIRLTDAQIGTDLLLNQLVVRADRRGVSIAADGISVGQDLQAEMMRSYGELSMRAATIGVSLSLRGSTLSNPQGRRALNAPQLTVERTLYLTGAGVGGYPFATGATPPYGITTTPQHGVRTQAFECRGGVRLDDGRFGDAVDFSQARFVLESDQELSLRRVQTPELRFLGEWVQRGRVVLSGARVSNLVDRYASWPGPGHLVMAGFSYETLIPLGHFPLALRLEWLAAATPEYAPEPYEQLAGALRDSGEDADARAVLLAKQRRRRETLPPAGKAWGYLQDWTVAYGYRPGRAAVWMAVLWAAAAVYFTWRPVPPLKEGEGPAWSPELYALDLLVPVIDLGQGGAWRPTGATQWVVTALILLGWVLATTVAAGASRLLRRQ</sequence>
<keyword evidence="1" id="KW-0812">Transmembrane</keyword>
<evidence type="ECO:0000313" key="2">
    <source>
        <dbReference type="EMBL" id="MCQ8773807.1"/>
    </source>
</evidence>
<feature type="transmembrane region" description="Helical" evidence="1">
    <location>
        <begin position="506"/>
        <end position="530"/>
    </location>
</feature>
<keyword evidence="3" id="KW-1185">Reference proteome</keyword>
<keyword evidence="1" id="KW-0472">Membrane</keyword>
<organism evidence="2 3">
    <name type="scientific">Streptomyces telluris</name>
    <dbReference type="NCBI Taxonomy" id="2720021"/>
    <lineage>
        <taxon>Bacteria</taxon>
        <taxon>Bacillati</taxon>
        <taxon>Actinomycetota</taxon>
        <taxon>Actinomycetes</taxon>
        <taxon>Kitasatosporales</taxon>
        <taxon>Streptomycetaceae</taxon>
        <taxon>Streptomyces</taxon>
    </lineage>
</organism>
<keyword evidence="1" id="KW-1133">Transmembrane helix</keyword>
<protein>
    <submittedName>
        <fullName evidence="2">Oxidoreductase</fullName>
    </submittedName>
</protein>
<dbReference type="EMBL" id="JANIID010000034">
    <property type="protein sequence ID" value="MCQ8773807.1"/>
    <property type="molecule type" value="Genomic_DNA"/>
</dbReference>
<dbReference type="AlphaFoldDB" id="A0A9X2LM79"/>
<dbReference type="Proteomes" id="UP001142374">
    <property type="component" value="Unassembled WGS sequence"/>
</dbReference>
<accession>A0A9X2LM79</accession>
<proteinExistence type="predicted"/>
<name>A0A9X2LM79_9ACTN</name>